<dbReference type="EMBL" id="CP023344">
    <property type="protein sequence ID" value="ATC65505.1"/>
    <property type="molecule type" value="Genomic_DNA"/>
</dbReference>
<gene>
    <name evidence="2" type="ORF">CMV30_16990</name>
</gene>
<feature type="compositionally biased region" description="Basic and acidic residues" evidence="1">
    <location>
        <begin position="172"/>
        <end position="182"/>
    </location>
</feature>
<dbReference type="Proteomes" id="UP000217265">
    <property type="component" value="Chromosome"/>
</dbReference>
<name>A0A290Q9Z0_9BACT</name>
<dbReference type="RefSeq" id="WP_096057134.1">
    <property type="nucleotide sequence ID" value="NZ_CP023344.1"/>
</dbReference>
<organism evidence="2 3">
    <name type="scientific">Nibricoccus aquaticus</name>
    <dbReference type="NCBI Taxonomy" id="2576891"/>
    <lineage>
        <taxon>Bacteria</taxon>
        <taxon>Pseudomonadati</taxon>
        <taxon>Verrucomicrobiota</taxon>
        <taxon>Opitutia</taxon>
        <taxon>Opitutales</taxon>
        <taxon>Opitutaceae</taxon>
        <taxon>Nibricoccus</taxon>
    </lineage>
</organism>
<feature type="region of interest" description="Disordered" evidence="1">
    <location>
        <begin position="110"/>
        <end position="182"/>
    </location>
</feature>
<dbReference type="OrthoDB" id="9806664at2"/>
<feature type="compositionally biased region" description="Gly residues" evidence="1">
    <location>
        <begin position="137"/>
        <end position="152"/>
    </location>
</feature>
<sequence length="182" mass="19798">MPIYEYYCPDNHTVYQFFAKTLAQGRTIPKCPDNPKFRMQKAVSAFAVTSGGKSTEAGEAAGDAGAPGDAAEDARMEAAMGVMEKEFSSVDENDPRAMGRMMRRMAEMTGEKIDGEMEEVVRKLEEGADPESLEDQLGGGGPSDENGQGGPGGPAPEPKEKRHRYKPAQRALRRDPALYDYS</sequence>
<evidence type="ECO:0000313" key="2">
    <source>
        <dbReference type="EMBL" id="ATC65505.1"/>
    </source>
</evidence>
<accession>A0A290Q9Z0</accession>
<proteinExistence type="predicted"/>
<keyword evidence="3" id="KW-1185">Reference proteome</keyword>
<evidence type="ECO:0000256" key="1">
    <source>
        <dbReference type="SAM" id="MobiDB-lite"/>
    </source>
</evidence>
<dbReference type="KEGG" id="vbh:CMV30_16990"/>
<feature type="compositionally biased region" description="Basic and acidic residues" evidence="1">
    <location>
        <begin position="110"/>
        <end position="126"/>
    </location>
</feature>
<reference evidence="2 3" key="1">
    <citation type="submission" date="2017-09" db="EMBL/GenBank/DDBJ databases">
        <title>Complete genome sequence of Verrucomicrobial strain HZ-65, isolated from freshwater.</title>
        <authorList>
            <person name="Choi A."/>
        </authorList>
    </citation>
    <scope>NUCLEOTIDE SEQUENCE [LARGE SCALE GENOMIC DNA]</scope>
    <source>
        <strain evidence="2 3">HZ-65</strain>
    </source>
</reference>
<evidence type="ECO:0000313" key="3">
    <source>
        <dbReference type="Proteomes" id="UP000217265"/>
    </source>
</evidence>
<dbReference type="AlphaFoldDB" id="A0A290Q9Z0"/>
<protein>
    <submittedName>
        <fullName evidence="2">FmdB family transcriptional regulator</fullName>
    </submittedName>
</protein>